<name>A0ACB8WI11_9TELE</name>
<organism evidence="1 2">
    <name type="scientific">Scortum barcoo</name>
    <name type="common">barcoo grunter</name>
    <dbReference type="NCBI Taxonomy" id="214431"/>
    <lineage>
        <taxon>Eukaryota</taxon>
        <taxon>Metazoa</taxon>
        <taxon>Chordata</taxon>
        <taxon>Craniata</taxon>
        <taxon>Vertebrata</taxon>
        <taxon>Euteleostomi</taxon>
        <taxon>Actinopterygii</taxon>
        <taxon>Neopterygii</taxon>
        <taxon>Teleostei</taxon>
        <taxon>Neoteleostei</taxon>
        <taxon>Acanthomorphata</taxon>
        <taxon>Eupercaria</taxon>
        <taxon>Centrarchiformes</taxon>
        <taxon>Terapontoidei</taxon>
        <taxon>Terapontidae</taxon>
        <taxon>Scortum</taxon>
    </lineage>
</organism>
<accession>A0ACB8WI11</accession>
<gene>
    <name evidence="1" type="ORF">L3Q82_026549</name>
</gene>
<evidence type="ECO:0000313" key="2">
    <source>
        <dbReference type="Proteomes" id="UP000831701"/>
    </source>
</evidence>
<dbReference type="Proteomes" id="UP000831701">
    <property type="component" value="Chromosome 9"/>
</dbReference>
<reference evidence="1" key="1">
    <citation type="submission" date="2022-04" db="EMBL/GenBank/DDBJ databases">
        <title>Jade perch genome.</title>
        <authorList>
            <person name="Chao B."/>
        </authorList>
    </citation>
    <scope>NUCLEOTIDE SEQUENCE</scope>
    <source>
        <strain evidence="1">CB-2022</strain>
    </source>
</reference>
<keyword evidence="2" id="KW-1185">Reference proteome</keyword>
<comment type="caution">
    <text evidence="1">The sequence shown here is derived from an EMBL/GenBank/DDBJ whole genome shotgun (WGS) entry which is preliminary data.</text>
</comment>
<evidence type="ECO:0000313" key="1">
    <source>
        <dbReference type="EMBL" id="KAI3367715.1"/>
    </source>
</evidence>
<protein>
    <submittedName>
        <fullName evidence="1">Uncharacterized protein</fullName>
    </submittedName>
</protein>
<sequence length="1503" mass="169347">MKFSGYLKLRIGEAVGLKPTTFSLRHSVIFNKAPPALDPYIVVKVDDYKIGQTHTKQKTNTPTYNEEFSLNVNDGKQIELAAFHDTPIGYDDFVANCIIQFEDLIKTSNTGETFEGWMDLEPEGKVYVHITLTGSFTDDDAIVKQKTYKQFTRKRQGAVRRRIHQVNGHKFMSTFLRQPTFCFHCKEFIWGVFGKQGYQCQVCTCVVHKRCHQHVVTVCPRMKKQEEEQQPVTQGFSINVPHKFNIHNYKSPTFCDHCGSLLWGIIKQGLHCKICKMNVHIRCKGNVAPNCGVNSVELANKLAEMGLQAGGLAKRNSLARNASQMRAPSVRRESTETQQQAVRLGISDFTFLQVLGKGSFGKVMLARLNGKDLVFAVKVLKKDIILQDDDVECTMTEKRVLSLARCHPYLTQLYCCFQTPDRLFFVMEFVNGGDLMFHIQKSRKFEEPRARFYTAEITSALMFLHSKGIIYRDLKLDNVLLDKDGHCKLADFGMCKEGIFEGAATGTFCGTPDYIAPEILQEMLYGPSVDWWALGVLLYEMLSGHAPFEAENEDDLFESILNEEIVYASWLSTEAVNILKAFLTKNPARRLGCVASEGGESAVTSHAFFNGIDWEKLNRREIEPPFKPRIKTPEDVNNFDPDFTQEEPTLTPIDDPLIPSINQEEFLHIMLKIMRDAHSKLPETKVSLHEALRYNEVQSVVTSRRVGSKPVCGQAVADPPPVSRRVSSERRKEKSRDAARCRRGKESEVFYELAQELPLPHSVTSGLDKASIMRLTISYLRMRKLLNTDEPVVKEETELDVQLNSSYLKALDGFLMVLSEDGDMIYLSENVNKCLGLAQFDLTGHSVFDFIHPCDQEELREMLVHRTGSKKAKEPNTERSFFLRMKCTLTSRGRTVNVKSATWKVLHCSGHVRVYDSQTEQTPNEQKEPPVPYLVLICDPIQHPSNIEVPLDTKTFLSRHTMDMKFTYCDERITELMGYDPEELLNRSVYEYYHALDSDHLTKTHHNLFAKGQVSTGQYRMLAKKGGFVWVETQATVIYNNKNSQPQCVVCVNFVLSGIQEEKLILSLEQIEDVKPVKEEQRKEEKAEVDSSIQVERLILSLELTEEVKPVKEEVQEEEKAEVESIQPEVFPALLKAEEGEEEKGPEVDVIKLFTQAVEDQPLASLYERLKEEPEALTLLAPAAGDTIISLDFSCPDIQLLKEVPLYNDVMLPSTSDKLVLPLSPLPPSEPLHVTTSTTEGVKAESYAPAPSTTPTSSTEADSPLDFCFPMESDMSSDFKLDLVEKLFAIDTEPKTPFTTQAMEDLDLEMLAPYIPMDDDFQLRTLTPEDLSCGPVKSLQSSPLHVTQDINSYPSPSFSSPGSRAASPAPPEPVSPPHPATITAKRTPQLEKEVSLRTLAVQNTQRKRKLCDLKEMIGQGTLPQEQLEQGKKLKASGSGTNRTILLLPSDLASRLLGSTSEGTSSLFTLPQLTRDDCEVNAPLQGRQYLLQGEELLRALDHVN</sequence>
<dbReference type="EMBL" id="CM041539">
    <property type="protein sequence ID" value="KAI3367715.1"/>
    <property type="molecule type" value="Genomic_DNA"/>
</dbReference>
<proteinExistence type="predicted"/>